<gene>
    <name evidence="2" type="ORF">SanaruYs_27200</name>
</gene>
<accession>A0A401UC53</accession>
<keyword evidence="1" id="KW-0732">Signal</keyword>
<dbReference type="AlphaFoldDB" id="A0A401UC53"/>
<protein>
    <recommendedName>
        <fullName evidence="4">Gliding motility-associated C-terminal domain-containing protein</fullName>
    </recommendedName>
</protein>
<evidence type="ECO:0000256" key="1">
    <source>
        <dbReference type="SAM" id="SignalP"/>
    </source>
</evidence>
<dbReference type="InterPro" id="IPR026341">
    <property type="entry name" value="T9SS_type_B"/>
</dbReference>
<proteinExistence type="predicted"/>
<dbReference type="EMBL" id="BHXQ01000005">
    <property type="protein sequence ID" value="GCC52483.1"/>
    <property type="molecule type" value="Genomic_DNA"/>
</dbReference>
<evidence type="ECO:0000313" key="3">
    <source>
        <dbReference type="Proteomes" id="UP000288227"/>
    </source>
</evidence>
<dbReference type="NCBIfam" id="TIGR04131">
    <property type="entry name" value="Bac_Flav_CTERM"/>
    <property type="match status" value="1"/>
</dbReference>
<dbReference type="PANTHER" id="PTHR46580">
    <property type="entry name" value="SENSOR KINASE-RELATED"/>
    <property type="match status" value="1"/>
</dbReference>
<dbReference type="Proteomes" id="UP000288227">
    <property type="component" value="Unassembled WGS sequence"/>
</dbReference>
<evidence type="ECO:0008006" key="4">
    <source>
        <dbReference type="Google" id="ProtNLM"/>
    </source>
</evidence>
<dbReference type="Pfam" id="PF13585">
    <property type="entry name" value="CHU_C"/>
    <property type="match status" value="1"/>
</dbReference>
<reference evidence="2 3" key="1">
    <citation type="submission" date="2018-11" db="EMBL/GenBank/DDBJ databases">
        <title>Chryseotalea sanarue gen. nov., sp., nov., a member of the family Cytophagaceae, isolated from a brackish lake in Hamamatsu Japan.</title>
        <authorList>
            <person name="Maejima Y."/>
            <person name="Iino T."/>
            <person name="Muraguchi Y."/>
            <person name="Fukuda K."/>
            <person name="Ohkuma M."/>
            <person name="Moriuchi R."/>
            <person name="Dohra H."/>
            <person name="Kimbara K."/>
            <person name="Shintani M."/>
        </authorList>
    </citation>
    <scope>NUCLEOTIDE SEQUENCE [LARGE SCALE GENOMIC DNA]</scope>
    <source>
        <strain evidence="2 3">Ys</strain>
    </source>
</reference>
<name>A0A401UC53_9BACT</name>
<dbReference type="Gene3D" id="2.60.40.4070">
    <property type="match status" value="1"/>
</dbReference>
<evidence type="ECO:0000313" key="2">
    <source>
        <dbReference type="EMBL" id="GCC52483.1"/>
    </source>
</evidence>
<dbReference type="RefSeq" id="WP_127123142.1">
    <property type="nucleotide sequence ID" value="NZ_BHXQ01000005.1"/>
</dbReference>
<feature type="signal peptide" evidence="1">
    <location>
        <begin position="1"/>
        <end position="18"/>
    </location>
</feature>
<dbReference type="OrthoDB" id="1490014at2"/>
<sequence>MRTLVILIALLACFRAHGQRFEVTQTLPLPDSINSAEIDHADFDNDGLLDLIILVSTVEDLHYILFVKGDTVDVPDIMANAIAVNDYISYMLVDYDDDNDIDIILFGSATRLLRNSGNFLFTKEEINLPTFTKSVFVDLNNNGNKEVIGSTIIDGKSQLVIFEKQQNNTWHAVGDTLAMAVEAIEVLDSNADGNMDVFVSGRHSVDSIFTGFLLNEGAFKLSATSGYEWLGNLSSGDLNGDGVFDISFSGVNNQGSTNNRMLLSKNGAHLEKDSVLQLINAQTFIADFNSDGKADIQLWGESLSDGVLNLIQTTEGYDTIQSDNLLLQRFADMDRDGDLDVIQLIQSTSLEIVILRNNSSINEGPQPPANGLGIPVFDRFFLYWDEAVDDHTITPSLTYDVMLEGSGAQQMGEFDLLNERRLKVSHGNTGTQNFKLYNSLPSMPVSFAIQAIDNSFTTFSGENGLCIGSGSLICNEIQTENLQVCTNEQVAIASPPQSLWFSFAEGFLGFKDGYSFAAEKSDTLFYFDPTAPGCAALKIFVIEINNTTKKEYYTRYACENETIKFGVEHDWELVAWSSLLKGDLGSQDSIDYVVTTTDSLFVTIQNDKGCAISRRTAIRISKPVLTVNDEEFIILKGQEVQLNVSGAERWLWIPADRLTDASISNPIASPIVTTTYIVTGYDSLDCSAQALIKITVENTGFVPSLFTPNNDGKNDELKLYGLTAIPSFKFSIYNREGNLVYEVSNPIEATQLGWDGTRNGIKQPAGVYFWKVTGSMASGETVRLNGKTEGSIVLVR</sequence>
<organism evidence="2 3">
    <name type="scientific">Chryseotalea sanaruensis</name>
    <dbReference type="NCBI Taxonomy" id="2482724"/>
    <lineage>
        <taxon>Bacteria</taxon>
        <taxon>Pseudomonadati</taxon>
        <taxon>Bacteroidota</taxon>
        <taxon>Cytophagia</taxon>
        <taxon>Cytophagales</taxon>
        <taxon>Chryseotaleaceae</taxon>
        <taxon>Chryseotalea</taxon>
    </lineage>
</organism>
<dbReference type="PANTHER" id="PTHR46580:SF2">
    <property type="entry name" value="MAM DOMAIN-CONTAINING PROTEIN"/>
    <property type="match status" value="1"/>
</dbReference>
<dbReference type="InterPro" id="IPR028994">
    <property type="entry name" value="Integrin_alpha_N"/>
</dbReference>
<feature type="chain" id="PRO_5019385698" description="Gliding motility-associated C-terminal domain-containing protein" evidence="1">
    <location>
        <begin position="19"/>
        <end position="796"/>
    </location>
</feature>
<comment type="caution">
    <text evidence="2">The sequence shown here is derived from an EMBL/GenBank/DDBJ whole genome shotgun (WGS) entry which is preliminary data.</text>
</comment>
<dbReference type="SUPFAM" id="SSF69318">
    <property type="entry name" value="Integrin alpha N-terminal domain"/>
    <property type="match status" value="1"/>
</dbReference>
<keyword evidence="3" id="KW-1185">Reference proteome</keyword>